<dbReference type="PROSITE" id="PS51704">
    <property type="entry name" value="GP_PDE"/>
    <property type="match status" value="1"/>
</dbReference>
<evidence type="ECO:0000313" key="4">
    <source>
        <dbReference type="EMBL" id="MFC4161621.1"/>
    </source>
</evidence>
<dbReference type="InterPro" id="IPR030395">
    <property type="entry name" value="GP_PDE_dom"/>
</dbReference>
<feature type="domain" description="GP-PDE" evidence="3">
    <location>
        <begin position="302"/>
        <end position="596"/>
    </location>
</feature>
<dbReference type="InterPro" id="IPR017946">
    <property type="entry name" value="PLC-like_Pdiesterase_TIM-brl"/>
</dbReference>
<evidence type="ECO:0000259" key="3">
    <source>
        <dbReference type="PROSITE" id="PS51704"/>
    </source>
</evidence>
<feature type="compositionally biased region" description="Polar residues" evidence="1">
    <location>
        <begin position="575"/>
        <end position="584"/>
    </location>
</feature>
<evidence type="ECO:0000313" key="5">
    <source>
        <dbReference type="Proteomes" id="UP001595791"/>
    </source>
</evidence>
<dbReference type="Proteomes" id="UP001595791">
    <property type="component" value="Unassembled WGS sequence"/>
</dbReference>
<keyword evidence="2" id="KW-0732">Signal</keyword>
<keyword evidence="5" id="KW-1185">Reference proteome</keyword>
<organism evidence="4 5">
    <name type="scientific">Chitinimonas lacunae</name>
    <dbReference type="NCBI Taxonomy" id="1963018"/>
    <lineage>
        <taxon>Bacteria</taxon>
        <taxon>Pseudomonadati</taxon>
        <taxon>Pseudomonadota</taxon>
        <taxon>Betaproteobacteria</taxon>
        <taxon>Neisseriales</taxon>
        <taxon>Chitinibacteraceae</taxon>
        <taxon>Chitinimonas</taxon>
    </lineage>
</organism>
<dbReference type="RefSeq" id="WP_378167769.1">
    <property type="nucleotide sequence ID" value="NZ_JBHSBU010000001.1"/>
</dbReference>
<evidence type="ECO:0000256" key="1">
    <source>
        <dbReference type="SAM" id="MobiDB-lite"/>
    </source>
</evidence>
<feature type="signal peptide" evidence="2">
    <location>
        <begin position="1"/>
        <end position="18"/>
    </location>
</feature>
<dbReference type="Gene3D" id="3.20.20.190">
    <property type="entry name" value="Phosphatidylinositol (PI) phosphodiesterase"/>
    <property type="match status" value="2"/>
</dbReference>
<comment type="caution">
    <text evidence="4">The sequence shown here is derived from an EMBL/GenBank/DDBJ whole genome shotgun (WGS) entry which is preliminary data.</text>
</comment>
<feature type="chain" id="PRO_5045141385" evidence="2">
    <location>
        <begin position="19"/>
        <end position="596"/>
    </location>
</feature>
<proteinExistence type="predicted"/>
<gene>
    <name evidence="4" type="ORF">ACFOW7_19985</name>
</gene>
<reference evidence="5" key="1">
    <citation type="journal article" date="2019" name="Int. J. Syst. Evol. Microbiol.">
        <title>The Global Catalogue of Microorganisms (GCM) 10K type strain sequencing project: providing services to taxonomists for standard genome sequencing and annotation.</title>
        <authorList>
            <consortium name="The Broad Institute Genomics Platform"/>
            <consortium name="The Broad Institute Genome Sequencing Center for Infectious Disease"/>
            <person name="Wu L."/>
            <person name="Ma J."/>
        </authorList>
    </citation>
    <scope>NUCLEOTIDE SEQUENCE [LARGE SCALE GENOMIC DNA]</scope>
    <source>
        <strain evidence="5">LMG 29894</strain>
    </source>
</reference>
<feature type="region of interest" description="Disordered" evidence="1">
    <location>
        <begin position="548"/>
        <end position="596"/>
    </location>
</feature>
<accession>A0ABV8MX78</accession>
<dbReference type="SUPFAM" id="SSF51695">
    <property type="entry name" value="PLC-like phosphodiesterases"/>
    <property type="match status" value="2"/>
</dbReference>
<dbReference type="PANTHER" id="PTHR46211:SF14">
    <property type="entry name" value="GLYCEROPHOSPHODIESTER PHOSPHODIESTERASE"/>
    <property type="match status" value="1"/>
</dbReference>
<dbReference type="EMBL" id="JBHSBU010000001">
    <property type="protein sequence ID" value="MFC4161621.1"/>
    <property type="molecule type" value="Genomic_DNA"/>
</dbReference>
<name>A0ABV8MX78_9NEIS</name>
<sequence length="596" mass="65826">MFRHFRSALCVSALAAVAAEPLPAELMLANQRFQPLARQADGSLLALALTPGGDPTRQPLRLHTLRRDGSAWRDAAMIELRDPARRVPFSLVGHFSPERVLTAADFALTAARQDADGSWWLNERLGPFVLHIDRDGRLLDVPQAVADPQRPGAELRSPDHPGFETAAALHSMNALRAHARQHGAARPPVFSPHEAMLKYATSGLASNPDAHYARGRKTPAGLAVAASDVFDLAAMRQAGYPVVSWTVNDKPRMVELLRAGVSGLISDRPDLLREAVAGFDADGDGRPGDYLDQQGLIDPARFDAQGHRGARNLRPENTLPALEAALDHLMTTLEFDIGVSRDGVAVLKHDPYIEAQKCRRHDGREYRREDERLIAELDLRQIQQEFVCDRLFRGPSQRNELSLSPVSVRLAASRGYLSPYVMPTLQDAFDLVTAYIDHYERGAGRGEPEAGQRAANARRVRFNIETKLNPRSDRDGHGRVYRERTVSFDKMADAVAERIVANGLTERADIQSFDFRTLLRVQEKYPAIRTVYLFGDFPIYAGAESDDGTNLQDEHGRPSPWLVGLPWPYRRTERTGTTSVTAGTAPSDGRVSAAAN</sequence>
<protein>
    <submittedName>
        <fullName evidence="4">Glycerophosphodiester phosphodiesterase family protein</fullName>
    </submittedName>
</protein>
<evidence type="ECO:0000256" key="2">
    <source>
        <dbReference type="SAM" id="SignalP"/>
    </source>
</evidence>
<dbReference type="PANTHER" id="PTHR46211">
    <property type="entry name" value="GLYCEROPHOSPHORYL DIESTER PHOSPHODIESTERASE"/>
    <property type="match status" value="1"/>
</dbReference>
<dbReference type="Pfam" id="PF03009">
    <property type="entry name" value="GDPD"/>
    <property type="match status" value="2"/>
</dbReference>